<dbReference type="Proteomes" id="UP000230344">
    <property type="component" value="Unassembled WGS sequence"/>
</dbReference>
<evidence type="ECO:0000313" key="2">
    <source>
        <dbReference type="Proteomes" id="UP000230344"/>
    </source>
</evidence>
<dbReference type="EMBL" id="PFLH01000078">
    <property type="protein sequence ID" value="PIY70696.1"/>
    <property type="molecule type" value="Genomic_DNA"/>
</dbReference>
<accession>A0A2M7QFG2</accession>
<comment type="caution">
    <text evidence="1">The sequence shown here is derived from an EMBL/GenBank/DDBJ whole genome shotgun (WGS) entry which is preliminary data.</text>
</comment>
<gene>
    <name evidence="1" type="ORF">COY88_04230</name>
</gene>
<dbReference type="AlphaFoldDB" id="A0A2M7QFG2"/>
<proteinExistence type="predicted"/>
<name>A0A2M7QFG2_9BACT</name>
<evidence type="ECO:0000313" key="1">
    <source>
        <dbReference type="EMBL" id="PIY70696.1"/>
    </source>
</evidence>
<reference evidence="2" key="1">
    <citation type="submission" date="2017-09" db="EMBL/GenBank/DDBJ databases">
        <title>Depth-based differentiation of microbial function through sediment-hosted aquifers and enrichment of novel symbionts in the deep terrestrial subsurface.</title>
        <authorList>
            <person name="Probst A.J."/>
            <person name="Ladd B."/>
            <person name="Jarett J.K."/>
            <person name="Geller-Mcgrath D.E."/>
            <person name="Sieber C.M.K."/>
            <person name="Emerson J.B."/>
            <person name="Anantharaman K."/>
            <person name="Thomas B.C."/>
            <person name="Malmstrom R."/>
            <person name="Stieglmeier M."/>
            <person name="Klingl A."/>
            <person name="Woyke T."/>
            <person name="Ryan C.M."/>
            <person name="Banfield J.F."/>
        </authorList>
    </citation>
    <scope>NUCLEOTIDE SEQUENCE [LARGE SCALE GENOMIC DNA]</scope>
</reference>
<protein>
    <recommendedName>
        <fullName evidence="3">Type II toxin-antitoxin system HicB family antitoxin</fullName>
    </recommendedName>
</protein>
<evidence type="ECO:0008006" key="3">
    <source>
        <dbReference type="Google" id="ProtNLM"/>
    </source>
</evidence>
<sequence>MSQKMMFKAQVPVTIFKEGKTFIAYSPVLDLSTSAGSFNKVRERFIEVVQIFFEELVSKGTLNEVLSDLGWKKIASRWQAPLPITHDLAEIPVVIN</sequence>
<organism evidence="1 2">
    <name type="scientific">Candidatus Roizmanbacteria bacterium CG_4_10_14_0_8_um_filter_35_28</name>
    <dbReference type="NCBI Taxonomy" id="1974827"/>
    <lineage>
        <taxon>Bacteria</taxon>
        <taxon>Candidatus Roizmaniibacteriota</taxon>
    </lineage>
</organism>